<evidence type="ECO:0000256" key="2">
    <source>
        <dbReference type="SAM" id="SignalP"/>
    </source>
</evidence>
<protein>
    <recommendedName>
        <fullName evidence="5">Secreted protein</fullName>
    </recommendedName>
</protein>
<feature type="region of interest" description="Disordered" evidence="1">
    <location>
        <begin position="235"/>
        <end position="295"/>
    </location>
</feature>
<feature type="compositionally biased region" description="Basic and acidic residues" evidence="1">
    <location>
        <begin position="277"/>
        <end position="287"/>
    </location>
</feature>
<evidence type="ECO:0000256" key="1">
    <source>
        <dbReference type="SAM" id="MobiDB-lite"/>
    </source>
</evidence>
<dbReference type="AlphaFoldDB" id="A0A7W6J4E9"/>
<feature type="compositionally biased region" description="Basic and acidic residues" evidence="1">
    <location>
        <begin position="257"/>
        <end position="268"/>
    </location>
</feature>
<accession>A0A7W6J4E9</accession>
<gene>
    <name evidence="3" type="ORF">GGR23_001777</name>
</gene>
<dbReference type="RefSeq" id="WP_183365852.1">
    <property type="nucleotide sequence ID" value="NZ_JACIEZ010000003.1"/>
</dbReference>
<evidence type="ECO:0000313" key="3">
    <source>
        <dbReference type="EMBL" id="MBB4064590.1"/>
    </source>
</evidence>
<name>A0A7W6J4E9_9HYPH</name>
<sequence>MPRSLLTALIVLPSLALAGGNAESASLCDRLAARLNQMPEIIGSSTSAHYKSESLFRLNRAEIAIRRDMRRLQCPSNSVIVLGDENEQICSALGEELADVRARKQQFQELQPVLSQAVDDGTGMLPAILREMRRAGCDIQGSQRDVEIIGSGSRQASFVEPVSMETQDKAASAEGGATRQDLATILGDNAEADYGTPDPYGMIEIRPGDTPEIEDGKMASVTLPKLEGQDLIESRGSIDTLKTQPVPAPEQPAAALPDRDYNPDDPKVRKIGPSFLAEKDDGIDLTKPEQATSIQ</sequence>
<feature type="chain" id="PRO_5031382070" description="Secreted protein" evidence="2">
    <location>
        <begin position="19"/>
        <end position="295"/>
    </location>
</feature>
<dbReference type="Proteomes" id="UP000528286">
    <property type="component" value="Unassembled WGS sequence"/>
</dbReference>
<organism evidence="3 4">
    <name type="scientific">Gellertiella hungarica</name>
    <dbReference type="NCBI Taxonomy" id="1572859"/>
    <lineage>
        <taxon>Bacteria</taxon>
        <taxon>Pseudomonadati</taxon>
        <taxon>Pseudomonadota</taxon>
        <taxon>Alphaproteobacteria</taxon>
        <taxon>Hyphomicrobiales</taxon>
        <taxon>Rhizobiaceae</taxon>
        <taxon>Gellertiella</taxon>
    </lineage>
</organism>
<feature type="signal peptide" evidence="2">
    <location>
        <begin position="1"/>
        <end position="18"/>
    </location>
</feature>
<feature type="region of interest" description="Disordered" evidence="1">
    <location>
        <begin position="189"/>
        <end position="215"/>
    </location>
</feature>
<proteinExistence type="predicted"/>
<keyword evidence="4" id="KW-1185">Reference proteome</keyword>
<keyword evidence="2" id="KW-0732">Signal</keyword>
<evidence type="ECO:0000313" key="4">
    <source>
        <dbReference type="Proteomes" id="UP000528286"/>
    </source>
</evidence>
<feature type="compositionally biased region" description="Basic and acidic residues" evidence="1">
    <location>
        <begin position="206"/>
        <end position="215"/>
    </location>
</feature>
<reference evidence="3 4" key="1">
    <citation type="submission" date="2020-08" db="EMBL/GenBank/DDBJ databases">
        <title>Genomic Encyclopedia of Type Strains, Phase IV (KMG-IV): sequencing the most valuable type-strain genomes for metagenomic binning, comparative biology and taxonomic classification.</title>
        <authorList>
            <person name="Goeker M."/>
        </authorList>
    </citation>
    <scope>NUCLEOTIDE SEQUENCE [LARGE SCALE GENOMIC DNA]</scope>
    <source>
        <strain evidence="3 4">DSM 29853</strain>
    </source>
</reference>
<evidence type="ECO:0008006" key="5">
    <source>
        <dbReference type="Google" id="ProtNLM"/>
    </source>
</evidence>
<comment type="caution">
    <text evidence="3">The sequence shown here is derived from an EMBL/GenBank/DDBJ whole genome shotgun (WGS) entry which is preliminary data.</text>
</comment>
<dbReference type="EMBL" id="JACIEZ010000003">
    <property type="protein sequence ID" value="MBB4064590.1"/>
    <property type="molecule type" value="Genomic_DNA"/>
</dbReference>